<organism evidence="1 2">
    <name type="scientific">Pseudomonas poae</name>
    <dbReference type="NCBI Taxonomy" id="200451"/>
    <lineage>
        <taxon>Bacteria</taxon>
        <taxon>Pseudomonadati</taxon>
        <taxon>Pseudomonadota</taxon>
        <taxon>Gammaproteobacteria</taxon>
        <taxon>Pseudomonadales</taxon>
        <taxon>Pseudomonadaceae</taxon>
        <taxon>Pseudomonas</taxon>
    </lineage>
</organism>
<accession>A0A423EQ56</accession>
<evidence type="ECO:0000313" key="2">
    <source>
        <dbReference type="Proteomes" id="UP000284656"/>
    </source>
</evidence>
<proteinExistence type="predicted"/>
<dbReference type="RefSeq" id="WP_123717826.1">
    <property type="nucleotide sequence ID" value="NZ_MOAY01000081.1"/>
</dbReference>
<evidence type="ECO:0000313" key="1">
    <source>
        <dbReference type="EMBL" id="ROM33432.1"/>
    </source>
</evidence>
<reference evidence="1 2" key="1">
    <citation type="submission" date="2016-10" db="EMBL/GenBank/DDBJ databases">
        <title>Comparative genome analysis of multiple Pseudomonas spp. focuses on biocontrol and plant growth promoting traits.</title>
        <authorList>
            <person name="Tao X.-Y."/>
            <person name="Taylor C.G."/>
        </authorList>
    </citation>
    <scope>NUCLEOTIDE SEQUENCE [LARGE SCALE GENOMIC DNA]</scope>
    <source>
        <strain evidence="1 2">29G9</strain>
    </source>
</reference>
<name>A0A423EQ56_9PSED</name>
<dbReference type="AlphaFoldDB" id="A0A423EQ56"/>
<gene>
    <name evidence="1" type="ORF">BK648_21715</name>
</gene>
<protein>
    <submittedName>
        <fullName evidence="1">Uncharacterized protein</fullName>
    </submittedName>
</protein>
<dbReference type="Proteomes" id="UP000284656">
    <property type="component" value="Unassembled WGS sequence"/>
</dbReference>
<dbReference type="EMBL" id="MOAY01000081">
    <property type="protein sequence ID" value="ROM33432.1"/>
    <property type="molecule type" value="Genomic_DNA"/>
</dbReference>
<sequence>MNGVLVSRADFLVAPAIVPSDNGTISRADVAGNRATYVLPLYEGIEVGDEYALYVDTDGPWDWFSSGNITSTTEVVTRAVFDALFAGATVATAYYRIKKQGGEVRSDQAVYQVVD</sequence>
<comment type="caution">
    <text evidence="1">The sequence shown here is derived from an EMBL/GenBank/DDBJ whole genome shotgun (WGS) entry which is preliminary data.</text>
</comment>